<keyword evidence="6 10" id="KW-0418">Kinase</keyword>
<keyword evidence="10" id="KW-0479">Metal-binding</keyword>
<dbReference type="eggNOG" id="COG1493">
    <property type="taxonomic scope" value="Bacteria"/>
</dbReference>
<dbReference type="PANTHER" id="PTHR30305">
    <property type="entry name" value="PROTEIN YJDM-RELATED"/>
    <property type="match status" value="1"/>
</dbReference>
<dbReference type="Pfam" id="PF07475">
    <property type="entry name" value="Hpr_kinase_C"/>
    <property type="match status" value="1"/>
</dbReference>
<dbReference type="EMBL" id="CP002077">
    <property type="protein sequence ID" value="ADK86976.1"/>
    <property type="molecule type" value="Genomic_DNA"/>
</dbReference>
<evidence type="ECO:0000313" key="13">
    <source>
        <dbReference type="EMBL" id="ADK86976.1"/>
    </source>
</evidence>
<gene>
    <name evidence="10 13" type="primary">hprK</name>
    <name evidence="13" type="ordered locus">MPNE_0255</name>
</gene>
<feature type="region of interest" description="Important for the catalytic mechanism of both phosphorylation and dephosphorylation" evidence="10">
    <location>
        <begin position="201"/>
        <end position="210"/>
    </location>
</feature>
<dbReference type="EC" id="2.7.4.-" evidence="10"/>
<dbReference type="GO" id="GO:0000155">
    <property type="term" value="F:phosphorelay sensor kinase activity"/>
    <property type="evidence" value="ECO:0007669"/>
    <property type="project" value="InterPro"/>
</dbReference>
<feature type="binding site" evidence="10">
    <location>
        <position position="202"/>
    </location>
    <ligand>
        <name>Mg(2+)</name>
        <dbReference type="ChEBI" id="CHEBI:18420"/>
    </ligand>
</feature>
<dbReference type="PANTHER" id="PTHR30305:SF1">
    <property type="entry name" value="HPR KINASE_PHOSPHORYLASE"/>
    <property type="match status" value="1"/>
</dbReference>
<dbReference type="EC" id="2.7.11.-" evidence="10"/>
<comment type="cofactor">
    <cofactor evidence="10">
        <name>Mg(2+)</name>
        <dbReference type="ChEBI" id="CHEBI:18420"/>
    </cofactor>
</comment>
<dbReference type="Proteomes" id="UP000007756">
    <property type="component" value="Chromosome"/>
</dbReference>
<evidence type="ECO:0000259" key="12">
    <source>
        <dbReference type="Pfam" id="PF07475"/>
    </source>
</evidence>
<dbReference type="RefSeq" id="WP_010874580.1">
    <property type="nucleotide sequence ID" value="NZ_CP010546.1"/>
</dbReference>
<dbReference type="GO" id="GO:0005524">
    <property type="term" value="F:ATP binding"/>
    <property type="evidence" value="ECO:0007669"/>
    <property type="project" value="UniProtKB-UniRule"/>
</dbReference>
<evidence type="ECO:0000256" key="1">
    <source>
        <dbReference type="ARBA" id="ARBA00001120"/>
    </source>
</evidence>
<dbReference type="InterPro" id="IPR011104">
    <property type="entry name" value="Hpr_kin/Pase_C"/>
</dbReference>
<feature type="active site" evidence="10">
    <location>
        <position position="139"/>
    </location>
</feature>
<keyword evidence="3 10" id="KW-0723">Serine/threonine-protein kinase</keyword>
<dbReference type="KEGG" id="mpj:MPNE_0255"/>
<dbReference type="InterPro" id="IPR027417">
    <property type="entry name" value="P-loop_NTPase"/>
</dbReference>
<dbReference type="GO" id="GO:0006109">
    <property type="term" value="P:regulation of carbohydrate metabolic process"/>
    <property type="evidence" value="ECO:0007669"/>
    <property type="project" value="UniProtKB-UniRule"/>
</dbReference>
<dbReference type="GeneID" id="66609131"/>
<feature type="domain" description="HPr(Ser) kinase/phosphorylase N-terminal" evidence="11">
    <location>
        <begin position="6"/>
        <end position="127"/>
    </location>
</feature>
<dbReference type="SUPFAM" id="SSF75138">
    <property type="entry name" value="HprK N-terminal domain-like"/>
    <property type="match status" value="1"/>
</dbReference>
<dbReference type="SUPFAM" id="SSF53795">
    <property type="entry name" value="PEP carboxykinase-like"/>
    <property type="match status" value="1"/>
</dbReference>
<comment type="subunit">
    <text evidence="10">Homohexamer.</text>
</comment>
<evidence type="ECO:0000256" key="9">
    <source>
        <dbReference type="ARBA" id="ARBA00047657"/>
    </source>
</evidence>
<accession>A0A0H3DML8</accession>
<feature type="active site" evidence="10">
    <location>
        <position position="245"/>
    </location>
</feature>
<evidence type="ECO:0000256" key="4">
    <source>
        <dbReference type="ARBA" id="ARBA00022679"/>
    </source>
</evidence>
<dbReference type="Gene3D" id="3.40.50.300">
    <property type="entry name" value="P-loop containing nucleotide triphosphate hydrolases"/>
    <property type="match status" value="1"/>
</dbReference>
<dbReference type="PATRIC" id="fig|722438.3.peg.248"/>
<keyword evidence="7 10" id="KW-0067">ATP-binding</keyword>
<dbReference type="STRING" id="722438.F539_01245"/>
<comment type="similarity">
    <text evidence="2 10">Belongs to the HPrK/P family.</text>
</comment>
<feature type="domain" description="HPr kinase/phosphorylase C-terminal" evidence="12">
    <location>
        <begin position="130"/>
        <end position="300"/>
    </location>
</feature>
<protein>
    <recommendedName>
        <fullName evidence="10">HPr kinase/phosphorylase</fullName>
        <shortName evidence="10">HPrK/P</shortName>
        <ecNumber evidence="10">2.7.11.-</ecNumber>
        <ecNumber evidence="10">2.7.4.-</ecNumber>
    </recommendedName>
    <alternativeName>
        <fullName evidence="10">HPr(Ser) kinase/phosphorylase</fullName>
    </alternativeName>
</protein>
<evidence type="ECO:0000256" key="2">
    <source>
        <dbReference type="ARBA" id="ARBA00006883"/>
    </source>
</evidence>
<dbReference type="InterPro" id="IPR003755">
    <property type="entry name" value="HPr(Ser)_kin/Pase"/>
</dbReference>
<keyword evidence="5 10" id="KW-0547">Nucleotide-binding</keyword>
<feature type="active site" evidence="10">
    <location>
        <position position="160"/>
    </location>
</feature>
<dbReference type="PaxDb" id="722438-MPNE_0255"/>
<evidence type="ECO:0000256" key="10">
    <source>
        <dbReference type="HAMAP-Rule" id="MF_01249"/>
    </source>
</evidence>
<organism evidence="13 14">
    <name type="scientific">Mycoplasmoides pneumoniae (strain ATCC 15531 / DSM 23978 / CIP 103766 / NBRC 14401 / NCTC 10119 / FH)</name>
    <name type="common">Mycoplasma pneumoniae</name>
    <dbReference type="NCBI Taxonomy" id="722438"/>
    <lineage>
        <taxon>Bacteria</taxon>
        <taxon>Bacillati</taxon>
        <taxon>Mycoplasmatota</taxon>
        <taxon>Mycoplasmoidales</taxon>
        <taxon>Mycoplasmoidaceae</taxon>
        <taxon>Mycoplasmoides</taxon>
    </lineage>
</organism>
<comment type="domain">
    <text evidence="10">The Walker A ATP-binding motif also binds Pi and PPi.</text>
</comment>
<keyword evidence="4 10" id="KW-0808">Transferase</keyword>
<comment type="function">
    <text evidence="10">Catalyzes the ATP- as well as the pyrophosphate-dependent phosphorylation of a specific serine residue in HPr, a phosphocarrier protein of the phosphoenolpyruvate-dependent sugar phosphotransferase system (PTS). HprK/P also catalyzes the pyrophosphate-producing, inorganic phosphate-dependent dephosphorylation (phosphorolysis) of seryl-phosphorylated HPr (P-Ser-HPr).</text>
</comment>
<evidence type="ECO:0000256" key="5">
    <source>
        <dbReference type="ARBA" id="ARBA00022741"/>
    </source>
</evidence>
<reference evidence="13 14" key="1">
    <citation type="journal article" date="2010" name="Appl. Environ. Microbiol.">
        <title>Targeted chromosomal knockouts in Mycoplasma pneumoniae.</title>
        <authorList>
            <person name="Krishnakumar R."/>
            <person name="Assad-Garcia N."/>
            <person name="Benders G.A."/>
            <person name="Phan Q."/>
            <person name="Montague M.G."/>
            <person name="Glass J.I."/>
        </authorList>
    </citation>
    <scope>NUCLEOTIDE SEQUENCE [LARGE SCALE GENOMIC DNA]</scope>
    <source>
        <strain evidence="14">ATCC 15531 / DSM 22911 / NBRC 14401 / NCTC 10119 / FH</strain>
    </source>
</reference>
<keyword evidence="8 10" id="KW-0511">Multifunctional enzyme</keyword>
<dbReference type="GO" id="GO:0000287">
    <property type="term" value="F:magnesium ion binding"/>
    <property type="evidence" value="ECO:0007669"/>
    <property type="project" value="UniProtKB-UniRule"/>
</dbReference>
<dbReference type="GO" id="GO:0004712">
    <property type="term" value="F:protein serine/threonine/tyrosine kinase activity"/>
    <property type="evidence" value="ECO:0007669"/>
    <property type="project" value="UniProtKB-UniRule"/>
</dbReference>
<feature type="active site" description="Proton acceptor; for phosphorylation activity. Proton donor; for dephosphorylation activity" evidence="10">
    <location>
        <position position="178"/>
    </location>
</feature>
<comment type="catalytic activity">
    <reaction evidence="1 10">
        <text>[HPr protein]-L-serine + ATP = [HPr protein]-O-phospho-L-serine + ADP + H(+)</text>
        <dbReference type="Rhea" id="RHEA:46600"/>
        <dbReference type="Rhea" id="RHEA-COMP:11602"/>
        <dbReference type="Rhea" id="RHEA-COMP:11603"/>
        <dbReference type="ChEBI" id="CHEBI:15378"/>
        <dbReference type="ChEBI" id="CHEBI:29999"/>
        <dbReference type="ChEBI" id="CHEBI:30616"/>
        <dbReference type="ChEBI" id="CHEBI:83421"/>
        <dbReference type="ChEBI" id="CHEBI:456216"/>
    </reaction>
</comment>
<evidence type="ECO:0000256" key="8">
    <source>
        <dbReference type="ARBA" id="ARBA00023268"/>
    </source>
</evidence>
<dbReference type="SMR" id="A0A0H3DML8"/>
<feature type="region of interest" description="Important for the catalytic mechanism of dephosphorylation" evidence="10">
    <location>
        <begin position="266"/>
        <end position="271"/>
    </location>
</feature>
<evidence type="ECO:0000256" key="3">
    <source>
        <dbReference type="ARBA" id="ARBA00022527"/>
    </source>
</evidence>
<comment type="miscellaneous">
    <text evidence="10">Both phosphorylation and phosphorolysis are carried out by the same active site and suggest a common mechanism for both reactions.</text>
</comment>
<feature type="binding site" evidence="10">
    <location>
        <begin position="154"/>
        <end position="161"/>
    </location>
    <ligand>
        <name>ATP</name>
        <dbReference type="ChEBI" id="CHEBI:30616"/>
    </ligand>
</feature>
<evidence type="ECO:0000313" key="14">
    <source>
        <dbReference type="Proteomes" id="UP000007756"/>
    </source>
</evidence>
<evidence type="ECO:0000256" key="7">
    <source>
        <dbReference type="ARBA" id="ARBA00022840"/>
    </source>
</evidence>
<comment type="catalytic activity">
    <reaction evidence="9 10">
        <text>[HPr protein]-O-phospho-L-serine + phosphate + H(+) = [HPr protein]-L-serine + diphosphate</text>
        <dbReference type="Rhea" id="RHEA:46604"/>
        <dbReference type="Rhea" id="RHEA-COMP:11602"/>
        <dbReference type="Rhea" id="RHEA-COMP:11603"/>
        <dbReference type="ChEBI" id="CHEBI:15378"/>
        <dbReference type="ChEBI" id="CHEBI:29999"/>
        <dbReference type="ChEBI" id="CHEBI:33019"/>
        <dbReference type="ChEBI" id="CHEBI:43474"/>
        <dbReference type="ChEBI" id="CHEBI:83421"/>
    </reaction>
</comment>
<dbReference type="NCBIfam" id="TIGR00679">
    <property type="entry name" value="hpr-ser"/>
    <property type="match status" value="1"/>
</dbReference>
<sequence>MKKLLVKELIEQFQDCVNLIDGHTNTSNVIRVPGLKRVVFEMLGLFSSQIGSVAILGKREFGFLSQKTLVEQQQILHNLLKLNPPAIILTKSFTDPTVLLQVNQTYQVPILKTDFFSTELSFTVETYINEQFATVAQIHGVLLEVFGVGVLLTGRSGIGKSECALDLINKNHLFVGDDAIEIYRLGNRLFGRAQEVAKKFMEIRGLGIINVERFYGLQITKQRTEIQLMVNLLSLEKQTTVTFERLGTELKKQRLLGVDLSFYEIPISPGRKTSEIIESAVIDFKLKHSGYNSALDFIENQKAILKRKKDES</sequence>
<dbReference type="InterPro" id="IPR011126">
    <property type="entry name" value="Hpr_kin/Pase_Hpr_N"/>
</dbReference>
<dbReference type="HOGENOM" id="CLU_052030_0_1_14"/>
<dbReference type="HAMAP" id="MF_01249">
    <property type="entry name" value="HPr_kinase"/>
    <property type="match status" value="1"/>
</dbReference>
<keyword evidence="10" id="KW-0460">Magnesium</keyword>
<dbReference type="InterPro" id="IPR028979">
    <property type="entry name" value="Ser_kin/Pase_Hpr-like_N_sf"/>
</dbReference>
<feature type="binding site" evidence="10">
    <location>
        <position position="161"/>
    </location>
    <ligand>
        <name>Mg(2+)</name>
        <dbReference type="ChEBI" id="CHEBI:18420"/>
    </ligand>
</feature>
<evidence type="ECO:0000256" key="6">
    <source>
        <dbReference type="ARBA" id="ARBA00022777"/>
    </source>
</evidence>
<dbReference type="GO" id="GO:0004674">
    <property type="term" value="F:protein serine/threonine kinase activity"/>
    <property type="evidence" value="ECO:0007669"/>
    <property type="project" value="UniProtKB-KW"/>
</dbReference>
<proteinExistence type="inferred from homology"/>
<evidence type="ECO:0000259" key="11">
    <source>
        <dbReference type="Pfam" id="PF02603"/>
    </source>
</evidence>
<name>A0A0H3DML8_MYCPB</name>
<dbReference type="CDD" id="cd01918">
    <property type="entry name" value="HprK_C"/>
    <property type="match status" value="1"/>
</dbReference>
<dbReference type="Gene3D" id="3.40.1390.20">
    <property type="entry name" value="HprK N-terminal domain-like"/>
    <property type="match status" value="1"/>
</dbReference>
<dbReference type="Pfam" id="PF02603">
    <property type="entry name" value="Hpr_kinase_N"/>
    <property type="match status" value="1"/>
</dbReference>
<dbReference type="AlphaFoldDB" id="A0A0H3DML8"/>